<name>A0A0L7QP76_9HYME</name>
<dbReference type="EMBL" id="KQ414842">
    <property type="protein sequence ID" value="KOC60354.1"/>
    <property type="molecule type" value="Genomic_DNA"/>
</dbReference>
<protein>
    <recommendedName>
        <fullName evidence="3">Histone-lysine N-methyltransferase SETMAR</fullName>
    </recommendedName>
</protein>
<accession>A0A0L7QP76</accession>
<proteinExistence type="predicted"/>
<evidence type="ECO:0008006" key="3">
    <source>
        <dbReference type="Google" id="ProtNLM"/>
    </source>
</evidence>
<evidence type="ECO:0000313" key="1">
    <source>
        <dbReference type="EMBL" id="KOC60354.1"/>
    </source>
</evidence>
<evidence type="ECO:0000313" key="2">
    <source>
        <dbReference type="Proteomes" id="UP000053825"/>
    </source>
</evidence>
<organism evidence="1 2">
    <name type="scientific">Habropoda laboriosa</name>
    <dbReference type="NCBI Taxonomy" id="597456"/>
    <lineage>
        <taxon>Eukaryota</taxon>
        <taxon>Metazoa</taxon>
        <taxon>Ecdysozoa</taxon>
        <taxon>Arthropoda</taxon>
        <taxon>Hexapoda</taxon>
        <taxon>Insecta</taxon>
        <taxon>Pterygota</taxon>
        <taxon>Neoptera</taxon>
        <taxon>Endopterygota</taxon>
        <taxon>Hymenoptera</taxon>
        <taxon>Apocrita</taxon>
        <taxon>Aculeata</taxon>
        <taxon>Apoidea</taxon>
        <taxon>Anthophila</taxon>
        <taxon>Apidae</taxon>
        <taxon>Habropoda</taxon>
    </lineage>
</organism>
<dbReference type="Proteomes" id="UP000053825">
    <property type="component" value="Unassembled WGS sequence"/>
</dbReference>
<gene>
    <name evidence="1" type="ORF">WH47_08742</name>
</gene>
<sequence length="115" mass="13252">MLNFAEQRICIKFCLRNKISCTETTTRVEEIKDLVLGDRRLTIARKFMHHTSVFVCHLLSKNSTNTIPQAPYSPDMTPCDFLFSKLKLPLRGHSFQSINEIKEKIATRSEGYTSN</sequence>
<dbReference type="GO" id="GO:0003676">
    <property type="term" value="F:nucleic acid binding"/>
    <property type="evidence" value="ECO:0007669"/>
    <property type="project" value="InterPro"/>
</dbReference>
<dbReference type="InterPro" id="IPR036397">
    <property type="entry name" value="RNaseH_sf"/>
</dbReference>
<dbReference type="Gene3D" id="3.30.420.10">
    <property type="entry name" value="Ribonuclease H-like superfamily/Ribonuclease H"/>
    <property type="match status" value="1"/>
</dbReference>
<dbReference type="AlphaFoldDB" id="A0A0L7QP76"/>
<reference evidence="1 2" key="1">
    <citation type="submission" date="2015-07" db="EMBL/GenBank/DDBJ databases">
        <title>The genome of Habropoda laboriosa.</title>
        <authorList>
            <person name="Pan H."/>
            <person name="Kapheim K."/>
        </authorList>
    </citation>
    <scope>NUCLEOTIDE SEQUENCE [LARGE SCALE GENOMIC DNA]</scope>
    <source>
        <strain evidence="1">0110345459</strain>
    </source>
</reference>
<keyword evidence="2" id="KW-1185">Reference proteome</keyword>